<accession>A0ABU8B1Q7</accession>
<organism evidence="1 2">
    <name type="scientific">Bradyrhizobium algeriense</name>
    <dbReference type="NCBI Taxonomy" id="634784"/>
    <lineage>
        <taxon>Bacteria</taxon>
        <taxon>Pseudomonadati</taxon>
        <taxon>Pseudomonadota</taxon>
        <taxon>Alphaproteobacteria</taxon>
        <taxon>Hyphomicrobiales</taxon>
        <taxon>Nitrobacteraceae</taxon>
        <taxon>Bradyrhizobium</taxon>
    </lineage>
</organism>
<name>A0ABU8B1Q7_9BRAD</name>
<keyword evidence="2" id="KW-1185">Reference proteome</keyword>
<protein>
    <submittedName>
        <fullName evidence="1">Uncharacterized protein</fullName>
    </submittedName>
</protein>
<evidence type="ECO:0000313" key="2">
    <source>
        <dbReference type="Proteomes" id="UP001364224"/>
    </source>
</evidence>
<comment type="caution">
    <text evidence="1">The sequence shown here is derived from an EMBL/GenBank/DDBJ whole genome shotgun (WGS) entry which is preliminary data.</text>
</comment>
<gene>
    <name evidence="1" type="ORF">V1286_000006</name>
</gene>
<reference evidence="1 2" key="1">
    <citation type="submission" date="2024-02" db="EMBL/GenBank/DDBJ databases">
        <title>Adaptive strategies in a cosmopolitan and abundant soil bacterium.</title>
        <authorList>
            <person name="Carini P."/>
        </authorList>
    </citation>
    <scope>NUCLEOTIDE SEQUENCE [LARGE SCALE GENOMIC DNA]</scope>
    <source>
        <strain evidence="1 2">AZCC 1608</strain>
    </source>
</reference>
<dbReference type="EMBL" id="JAZHRV010000001">
    <property type="protein sequence ID" value="MEH2552477.1"/>
    <property type="molecule type" value="Genomic_DNA"/>
</dbReference>
<sequence length="83" mass="9204">MSLNEATTHLVPDQAPGGGVPMTEWYFVWVEGLRGPMPQKWSSDGLWGQVGRQDVIVRFALSDAEAHLPLDELARLHPIPDGR</sequence>
<dbReference type="RefSeq" id="WP_334476700.1">
    <property type="nucleotide sequence ID" value="NZ_JAZHRV010000001.1"/>
</dbReference>
<evidence type="ECO:0000313" key="1">
    <source>
        <dbReference type="EMBL" id="MEH2552477.1"/>
    </source>
</evidence>
<dbReference type="Proteomes" id="UP001364224">
    <property type="component" value="Unassembled WGS sequence"/>
</dbReference>
<proteinExistence type="predicted"/>